<evidence type="ECO:0000313" key="3">
    <source>
        <dbReference type="EMBL" id="CAC9975375.1"/>
    </source>
</evidence>
<name>A0A9N8P2Q9_9FLAO</name>
<proteinExistence type="predicted"/>
<accession>A0A9N8P2Q9</accession>
<keyword evidence="1" id="KW-0812">Transmembrane</keyword>
<feature type="transmembrane region" description="Helical" evidence="1">
    <location>
        <begin position="192"/>
        <end position="216"/>
    </location>
</feature>
<keyword evidence="1" id="KW-1133">Transmembrane helix</keyword>
<feature type="transmembrane region" description="Helical" evidence="1">
    <location>
        <begin position="81"/>
        <end position="98"/>
    </location>
</feature>
<evidence type="ECO:0000256" key="1">
    <source>
        <dbReference type="SAM" id="Phobius"/>
    </source>
</evidence>
<feature type="transmembrane region" description="Helical" evidence="1">
    <location>
        <begin position="51"/>
        <end position="69"/>
    </location>
</feature>
<keyword evidence="4" id="KW-1185">Reference proteome</keyword>
<dbReference type="AlphaFoldDB" id="A0A9N8P2Q9"/>
<sequence>MDIEKKSIFVGSKAYLEKSFLEELSYKIWSTKGTRFRASIRLTTISKMSNISISILSAYLIIAGLLAVYNIENDDNNLKYINYYVTALSILQLVIAQFENSQDYKLKAKNFHDCSLELSKLYNKLRTFKTLNSTASEYSVLSFCQKLSEEYQEILNRYENHDDIDYDNFKVEKFDHFSELTKKDVKNIKYRYLWICYGAYSLIIIIPPLIILGIIVF</sequence>
<dbReference type="NCBIfam" id="NF033631">
    <property type="entry name" value="SLATT_5"/>
    <property type="match status" value="1"/>
</dbReference>
<dbReference type="InterPro" id="IPR041115">
    <property type="entry name" value="SLATT_5"/>
</dbReference>
<comment type="caution">
    <text evidence="3">The sequence shown here is derived from an EMBL/GenBank/DDBJ whole genome shotgun (WGS) entry which is preliminary data.</text>
</comment>
<keyword evidence="1" id="KW-0472">Membrane</keyword>
<dbReference type="EMBL" id="CAIJDE010000048">
    <property type="protein sequence ID" value="CAC9975375.1"/>
    <property type="molecule type" value="Genomic_DNA"/>
</dbReference>
<organism evidence="3 4">
    <name type="scientific">Flavobacterium panici</name>
    <dbReference type="NCBI Taxonomy" id="2654843"/>
    <lineage>
        <taxon>Bacteria</taxon>
        <taxon>Pseudomonadati</taxon>
        <taxon>Bacteroidota</taxon>
        <taxon>Flavobacteriia</taxon>
        <taxon>Flavobacteriales</taxon>
        <taxon>Flavobacteriaceae</taxon>
        <taxon>Flavobacterium</taxon>
    </lineage>
</organism>
<reference evidence="3 4" key="1">
    <citation type="submission" date="2020-06" db="EMBL/GenBank/DDBJ databases">
        <authorList>
            <person name="Criscuolo A."/>
        </authorList>
    </citation>
    <scope>NUCLEOTIDE SEQUENCE [LARGE SCALE GENOMIC DNA]</scope>
    <source>
        <strain evidence="3">PXU-55</strain>
    </source>
</reference>
<gene>
    <name evidence="3" type="ORF">FLAPXU55_03088</name>
</gene>
<dbReference type="Pfam" id="PF18160">
    <property type="entry name" value="SLATT_5"/>
    <property type="match status" value="1"/>
</dbReference>
<feature type="domain" description="SMODS and SLOG-associating 2TM effector" evidence="2">
    <location>
        <begin position="18"/>
        <end position="212"/>
    </location>
</feature>
<protein>
    <recommendedName>
        <fullName evidence="2">SMODS and SLOG-associating 2TM effector domain-containing protein</fullName>
    </recommendedName>
</protein>
<evidence type="ECO:0000313" key="4">
    <source>
        <dbReference type="Proteomes" id="UP000533639"/>
    </source>
</evidence>
<dbReference type="Proteomes" id="UP000533639">
    <property type="component" value="Unassembled WGS sequence"/>
</dbReference>
<evidence type="ECO:0000259" key="2">
    <source>
        <dbReference type="Pfam" id="PF18160"/>
    </source>
</evidence>